<keyword evidence="3" id="KW-1185">Reference proteome</keyword>
<dbReference type="OrthoDB" id="63891at2759"/>
<dbReference type="AlphaFoldDB" id="A0A0R3X5V1"/>
<dbReference type="SUPFAM" id="SSF48371">
    <property type="entry name" value="ARM repeat"/>
    <property type="match status" value="1"/>
</dbReference>
<sequence>MSSPRETDMICDELVGSLCSSEPEEIIKPPQRASSWRNAVRRNRQANLGYTDHFHALQELGKAKRSQPLFRTAAPNSAGGKKLQLTLVSGDNSHTSDPVGDAKSNSYTRISERRQLRYNEAQSRGRSLFVESSGDRRALKVMDSLEKTRSWAQQTQGLFSQKNLSQNSANNPTAVTSKESREALTRMSSGYASEDVNQVTSLNNQFEVLSTESNQNEKSEKSFSRKSTFSMSVNAIENQLPPRLRHSLQARLKRSRTVHWTGQVSCVPGVEIRGALEALTSREWENQHDALHFLNFFFRANLHAKRHNLGSWSLEQIQRLCSGLVFAASNLRSQVSRMAIGAIKSTVKLLTMEQLELVTRCLFFGLVSRVSGDASTTFLRNEACEAIDVLVERAPALLLLSCLNDACHSTPSRSLLGRRCLARCYAAVLHRILSPSNCPSKVVQHSLLTRKHQDIFNRMLPHLASFLRNGDSETRRTGEKVLRVLITIHDLEAHLKSVLDDRDRGTFAEAIGKLLKRKGISSMTRSFSTLGTPRRPTPSCVAHGRSGRRPFAKRASTPPLSSTHVHMHLNELAQRKCSNDSGQTAMLRLGGQERFFSLLKLGAQINDPAISIRLSTSEVVGLVLPMLRDANEEIVVAALKLCLDSRQLDSQNVHCDHDGDKFCPGLLSLLCEREDTEGFTNVLALIYHQLHSKFTGVSQLSRKCLNETRRILGAEALVKPLLKAIYLSTSDTVSLVHELCDITSDLDIGSPVITRHLIPAAVQMLHRCHPVTEVGRRQCKGADATEYAAVVTLIKCLANLAGIDALYIAATKEGLDSEVFHHLLVPV</sequence>
<dbReference type="InterPro" id="IPR011989">
    <property type="entry name" value="ARM-like"/>
</dbReference>
<evidence type="ECO:0000313" key="3">
    <source>
        <dbReference type="Proteomes" id="UP000274429"/>
    </source>
</evidence>
<protein>
    <submittedName>
        <fullName evidence="4">CLASP_N domain-containing protein</fullName>
    </submittedName>
</protein>
<dbReference type="WBParaSite" id="TTAC_0000886601-mRNA-1">
    <property type="protein sequence ID" value="TTAC_0000886601-mRNA-1"/>
    <property type="gene ID" value="TTAC_0000886601"/>
</dbReference>
<evidence type="ECO:0000313" key="2">
    <source>
        <dbReference type="EMBL" id="VDM33512.1"/>
    </source>
</evidence>
<feature type="region of interest" description="Disordered" evidence="1">
    <location>
        <begin position="525"/>
        <end position="562"/>
    </location>
</feature>
<feature type="region of interest" description="Disordered" evidence="1">
    <location>
        <begin position="160"/>
        <end position="180"/>
    </location>
</feature>
<evidence type="ECO:0000313" key="4">
    <source>
        <dbReference type="WBParaSite" id="TTAC_0000886601-mRNA-1"/>
    </source>
</evidence>
<dbReference type="Proteomes" id="UP000274429">
    <property type="component" value="Unassembled WGS sequence"/>
</dbReference>
<reference evidence="2 3" key="2">
    <citation type="submission" date="2018-11" db="EMBL/GenBank/DDBJ databases">
        <authorList>
            <consortium name="Pathogen Informatics"/>
        </authorList>
    </citation>
    <scope>NUCLEOTIDE SEQUENCE [LARGE SCALE GENOMIC DNA]</scope>
</reference>
<name>A0A0R3X5V1_HYDTA</name>
<dbReference type="Gene3D" id="1.25.10.10">
    <property type="entry name" value="Leucine-rich Repeat Variant"/>
    <property type="match status" value="1"/>
</dbReference>
<dbReference type="EMBL" id="UYWX01020607">
    <property type="protein sequence ID" value="VDM33512.1"/>
    <property type="molecule type" value="Genomic_DNA"/>
</dbReference>
<gene>
    <name evidence="2" type="ORF">TTAC_LOCUS8851</name>
</gene>
<feature type="compositionally biased region" description="Polar residues" evidence="1">
    <location>
        <begin position="160"/>
        <end position="177"/>
    </location>
</feature>
<reference evidence="4" key="1">
    <citation type="submission" date="2017-02" db="UniProtKB">
        <authorList>
            <consortium name="WormBaseParasite"/>
        </authorList>
    </citation>
    <scope>IDENTIFICATION</scope>
</reference>
<evidence type="ECO:0000256" key="1">
    <source>
        <dbReference type="SAM" id="MobiDB-lite"/>
    </source>
</evidence>
<accession>A0A0R3X5V1</accession>
<dbReference type="InterPro" id="IPR016024">
    <property type="entry name" value="ARM-type_fold"/>
</dbReference>
<proteinExistence type="predicted"/>
<organism evidence="4">
    <name type="scientific">Hydatigena taeniaeformis</name>
    <name type="common">Feline tapeworm</name>
    <name type="synonym">Taenia taeniaeformis</name>
    <dbReference type="NCBI Taxonomy" id="6205"/>
    <lineage>
        <taxon>Eukaryota</taxon>
        <taxon>Metazoa</taxon>
        <taxon>Spiralia</taxon>
        <taxon>Lophotrochozoa</taxon>
        <taxon>Platyhelminthes</taxon>
        <taxon>Cestoda</taxon>
        <taxon>Eucestoda</taxon>
        <taxon>Cyclophyllidea</taxon>
        <taxon>Taeniidae</taxon>
        <taxon>Hydatigera</taxon>
    </lineage>
</organism>